<keyword evidence="4" id="KW-0808">Transferase</keyword>
<keyword evidence="1" id="KW-0472">Membrane</keyword>
<reference evidence="5" key="1">
    <citation type="submission" date="2017-09" db="EMBL/GenBank/DDBJ databases">
        <authorList>
            <person name="Varghese N."/>
            <person name="Submissions S."/>
        </authorList>
    </citation>
    <scope>NUCLEOTIDE SEQUENCE [LARGE SCALE GENOMIC DNA]</scope>
    <source>
        <strain evidence="5">MSL47</strain>
    </source>
</reference>
<dbReference type="RefSeq" id="WP_172431809.1">
    <property type="nucleotide sequence ID" value="NZ_OBDZ01000003.1"/>
</dbReference>
<feature type="transmembrane region" description="Helical" evidence="1">
    <location>
        <begin position="12"/>
        <end position="37"/>
    </location>
</feature>
<dbReference type="InterPro" id="IPR050640">
    <property type="entry name" value="Bact_2-comp_sensor_kinase"/>
</dbReference>
<dbReference type="EMBL" id="OBDZ01000003">
    <property type="protein sequence ID" value="SNY15694.1"/>
    <property type="molecule type" value="Genomic_DNA"/>
</dbReference>
<name>A0A285FY19_9FIRM</name>
<feature type="domain" description="Histidine kinase/HSP90-like ATPase" evidence="2">
    <location>
        <begin position="480"/>
        <end position="592"/>
    </location>
</feature>
<dbReference type="InterPro" id="IPR003594">
    <property type="entry name" value="HATPase_dom"/>
</dbReference>
<keyword evidence="1" id="KW-0812">Transmembrane</keyword>
<accession>A0A285FY19</accession>
<feature type="domain" description="Signal transduction histidine kinase internal region" evidence="3">
    <location>
        <begin position="387"/>
        <end position="464"/>
    </location>
</feature>
<sequence>MKEFRNFKLRRQIAFLIGIAIVLIVMISFLSYINLYYTMKKKAKDYTTSSINQLEDNLRIIKKDIKNVGNLIAYNRVVQEFLTYDEPLYKVRLNNFIENMFNYIASLNDSIIDIAIIKKKGSLSSFFLHIDYHDYMKLEEQYKITSKDFTKPMFVTDMENGRDHLFYIMPIFNIYDSSYVENKIGTIIIYFNINDIRSLIKKLAISDKTFFGITDQNDRIITSNLEEEEGNLFEKYGYYIGSEDRMPIIQKKYISDLNWNVISIIPTKEVTKELSFFRLLILIIGLIMVVLLLAIGFVINRNITSPISTMVDSINKIGDEHLKQYITTPIAEEVKGIKHQIDLDLEGEIGFIAKNINRMLYKIETITQENIKSQKNLYEMKLHKKQAQISALQSQINPHFLYNTLECMRSIGYVYQVEEIIDISTAMAEIFRYSIKGANFVNISDEIEIIEEYLKIMNIRFRGKFVIDLEIEEELLDRKMPKMILQPIVENAIYHGLESKEGRGKLTIEGISTQENIIFKIKDNGIGIAADELKVLKDYLKGEFEDDIHTSQNRSIGMLNINRRIKLFLGDKYGLEVDSEKGVGTEVIIRLPS</sequence>
<keyword evidence="5" id="KW-1185">Reference proteome</keyword>
<dbReference type="InterPro" id="IPR010559">
    <property type="entry name" value="Sig_transdc_His_kin_internal"/>
</dbReference>
<evidence type="ECO:0000259" key="3">
    <source>
        <dbReference type="Pfam" id="PF06580"/>
    </source>
</evidence>
<dbReference type="GO" id="GO:0000155">
    <property type="term" value="F:phosphorelay sensor kinase activity"/>
    <property type="evidence" value="ECO:0007669"/>
    <property type="project" value="InterPro"/>
</dbReference>
<evidence type="ECO:0000256" key="1">
    <source>
        <dbReference type="SAM" id="Phobius"/>
    </source>
</evidence>
<evidence type="ECO:0000259" key="2">
    <source>
        <dbReference type="Pfam" id="PF02518"/>
    </source>
</evidence>
<dbReference type="Gene3D" id="3.30.565.10">
    <property type="entry name" value="Histidine kinase-like ATPase, C-terminal domain"/>
    <property type="match status" value="1"/>
</dbReference>
<dbReference type="PANTHER" id="PTHR34220:SF7">
    <property type="entry name" value="SENSOR HISTIDINE KINASE YPDA"/>
    <property type="match status" value="1"/>
</dbReference>
<dbReference type="PANTHER" id="PTHR34220">
    <property type="entry name" value="SENSOR HISTIDINE KINASE YPDA"/>
    <property type="match status" value="1"/>
</dbReference>
<evidence type="ECO:0000313" key="4">
    <source>
        <dbReference type="EMBL" id="SNY15694.1"/>
    </source>
</evidence>
<keyword evidence="1" id="KW-1133">Transmembrane helix</keyword>
<gene>
    <name evidence="4" type="ORF">SAMN06265827_10380</name>
</gene>
<dbReference type="Pfam" id="PF06580">
    <property type="entry name" value="His_kinase"/>
    <property type="match status" value="1"/>
</dbReference>
<dbReference type="Pfam" id="PF02518">
    <property type="entry name" value="HATPase_c"/>
    <property type="match status" value="1"/>
</dbReference>
<proteinExistence type="predicted"/>
<dbReference type="GO" id="GO:0016020">
    <property type="term" value="C:membrane"/>
    <property type="evidence" value="ECO:0007669"/>
    <property type="project" value="InterPro"/>
</dbReference>
<feature type="transmembrane region" description="Helical" evidence="1">
    <location>
        <begin position="276"/>
        <end position="299"/>
    </location>
</feature>
<dbReference type="Proteomes" id="UP000219573">
    <property type="component" value="Unassembled WGS sequence"/>
</dbReference>
<dbReference type="SUPFAM" id="SSF55874">
    <property type="entry name" value="ATPase domain of HSP90 chaperone/DNA topoisomerase II/histidine kinase"/>
    <property type="match status" value="1"/>
</dbReference>
<dbReference type="Gene3D" id="6.10.340.10">
    <property type="match status" value="1"/>
</dbReference>
<protein>
    <submittedName>
        <fullName evidence="4">Two-component system, sensor histidine kinase YesM</fullName>
    </submittedName>
</protein>
<dbReference type="InterPro" id="IPR036890">
    <property type="entry name" value="HATPase_C_sf"/>
</dbReference>
<evidence type="ECO:0000313" key="5">
    <source>
        <dbReference type="Proteomes" id="UP000219573"/>
    </source>
</evidence>
<organism evidence="4 5">
    <name type="scientific">Orenia metallireducens</name>
    <dbReference type="NCBI Taxonomy" id="1413210"/>
    <lineage>
        <taxon>Bacteria</taxon>
        <taxon>Bacillati</taxon>
        <taxon>Bacillota</taxon>
        <taxon>Clostridia</taxon>
        <taxon>Halanaerobiales</taxon>
        <taxon>Halobacteroidaceae</taxon>
        <taxon>Orenia</taxon>
    </lineage>
</organism>
<dbReference type="AlphaFoldDB" id="A0A285FY19"/>
<keyword evidence="4" id="KW-0418">Kinase</keyword>